<dbReference type="GO" id="GO:0035556">
    <property type="term" value="P:intracellular signal transduction"/>
    <property type="evidence" value="ECO:0007669"/>
    <property type="project" value="TreeGrafter"/>
</dbReference>
<dbReference type="RefSeq" id="XP_007374683.1">
    <property type="nucleotide sequence ID" value="XM_007374621.1"/>
</dbReference>
<evidence type="ECO:0000313" key="3">
    <source>
        <dbReference type="Proteomes" id="UP000000709"/>
    </source>
</evidence>
<evidence type="ECO:0000313" key="2">
    <source>
        <dbReference type="EMBL" id="EGW33168.1"/>
    </source>
</evidence>
<dbReference type="GO" id="GO:0005933">
    <property type="term" value="C:cellular bud"/>
    <property type="evidence" value="ECO:0007669"/>
    <property type="project" value="EnsemblFungi"/>
</dbReference>
<evidence type="ECO:0008006" key="4">
    <source>
        <dbReference type="Google" id="ProtNLM"/>
    </source>
</evidence>
<dbReference type="GO" id="GO:0000131">
    <property type="term" value="C:incipient cellular bud site"/>
    <property type="evidence" value="ECO:0007669"/>
    <property type="project" value="EnsemblFungi"/>
</dbReference>
<dbReference type="InterPro" id="IPR011989">
    <property type="entry name" value="ARM-like"/>
</dbReference>
<dbReference type="GO" id="GO:0070507">
    <property type="term" value="P:regulation of microtubule cytoskeleton organization"/>
    <property type="evidence" value="ECO:0007669"/>
    <property type="project" value="EnsemblFungi"/>
</dbReference>
<organism evidence="3">
    <name type="scientific">Spathaspora passalidarum (strain NRRL Y-27907 / 11-Y1)</name>
    <dbReference type="NCBI Taxonomy" id="619300"/>
    <lineage>
        <taxon>Eukaryota</taxon>
        <taxon>Fungi</taxon>
        <taxon>Dikarya</taxon>
        <taxon>Ascomycota</taxon>
        <taxon>Saccharomycotina</taxon>
        <taxon>Pichiomycetes</taxon>
        <taxon>Debaryomycetaceae</taxon>
        <taxon>Spathaspora</taxon>
    </lineage>
</organism>
<reference evidence="2 3" key="1">
    <citation type="journal article" date="2011" name="Proc. Natl. Acad. Sci. U.S.A.">
        <title>Comparative genomics of xylose-fermenting fungi for enhanced biofuel production.</title>
        <authorList>
            <person name="Wohlbach D.J."/>
            <person name="Kuo A."/>
            <person name="Sato T.K."/>
            <person name="Potts K.M."/>
            <person name="Salamov A.A."/>
            <person name="LaButti K.M."/>
            <person name="Sun H."/>
            <person name="Clum A."/>
            <person name="Pangilinan J.L."/>
            <person name="Lindquist E.A."/>
            <person name="Lucas S."/>
            <person name="Lapidus A."/>
            <person name="Jin M."/>
            <person name="Gunawan C."/>
            <person name="Balan V."/>
            <person name="Dale B.E."/>
            <person name="Jeffries T.W."/>
            <person name="Zinkel R."/>
            <person name="Barry K.W."/>
            <person name="Grigoriev I.V."/>
            <person name="Gasch A.P."/>
        </authorList>
    </citation>
    <scope>NUCLEOTIDE SEQUENCE [LARGE SCALE GENOMIC DNA]</scope>
    <source>
        <strain evidence="3">NRRL Y-27907 / 11-Y1</strain>
    </source>
</reference>
<dbReference type="KEGG" id="spaa:SPAPADRAFT_137508"/>
<gene>
    <name evidence="2" type="ORF">SPAPADRAFT_137508</name>
</gene>
<dbReference type="GO" id="GO:0043539">
    <property type="term" value="F:protein serine/threonine kinase activator activity"/>
    <property type="evidence" value="ECO:0007669"/>
    <property type="project" value="TreeGrafter"/>
</dbReference>
<dbReference type="eggNOG" id="KOG1566">
    <property type="taxonomic scope" value="Eukaryota"/>
</dbReference>
<dbReference type="GO" id="GO:0071574">
    <property type="term" value="P:protein localization to medial cortex"/>
    <property type="evidence" value="ECO:0007669"/>
    <property type="project" value="EnsemblFungi"/>
</dbReference>
<dbReference type="HOGENOM" id="CLU_035755_0_0_1"/>
<proteinExistence type="inferred from homology"/>
<dbReference type="InterPro" id="IPR016024">
    <property type="entry name" value="ARM-type_fold"/>
</dbReference>
<dbReference type="GO" id="GO:2000100">
    <property type="term" value="P:regulation of establishment or maintenance of bipolar cell polarity regulating cell shape"/>
    <property type="evidence" value="ECO:0007669"/>
    <property type="project" value="EnsemblFungi"/>
</dbReference>
<keyword evidence="3" id="KW-1185">Reference proteome</keyword>
<dbReference type="EMBL" id="GL996501">
    <property type="protein sequence ID" value="EGW33168.1"/>
    <property type="molecule type" value="Genomic_DNA"/>
</dbReference>
<dbReference type="GO" id="GO:0000920">
    <property type="term" value="P:septum digestion after cytokinesis"/>
    <property type="evidence" value="ECO:0007669"/>
    <property type="project" value="EnsemblFungi"/>
</dbReference>
<dbReference type="GO" id="GO:0006355">
    <property type="term" value="P:regulation of DNA-templated transcription"/>
    <property type="evidence" value="ECO:0007669"/>
    <property type="project" value="EnsemblFungi"/>
</dbReference>
<dbReference type="OMA" id="AYDHKES"/>
<evidence type="ECO:0000256" key="1">
    <source>
        <dbReference type="ARBA" id="ARBA00011012"/>
    </source>
</evidence>
<dbReference type="PANTHER" id="PTHR10182:SF3">
    <property type="entry name" value="PROTEIN MO25"/>
    <property type="match status" value="1"/>
</dbReference>
<dbReference type="STRING" id="619300.G3ALC4"/>
<protein>
    <recommendedName>
        <fullName evidence="4">Mo25-like protein</fullName>
    </recommendedName>
</protein>
<dbReference type="Proteomes" id="UP000000709">
    <property type="component" value="Unassembled WGS sequence"/>
</dbReference>
<dbReference type="PANTHER" id="PTHR10182">
    <property type="entry name" value="CALCIUM-BINDING PROTEIN 39-RELATED"/>
    <property type="match status" value="1"/>
</dbReference>
<dbReference type="InterPro" id="IPR013878">
    <property type="entry name" value="Mo25"/>
</dbReference>
<name>G3ALC4_SPAPN</name>
<dbReference type="GO" id="GO:0005737">
    <property type="term" value="C:cytoplasm"/>
    <property type="evidence" value="ECO:0007669"/>
    <property type="project" value="EnsemblFungi"/>
</dbReference>
<dbReference type="GeneID" id="18870048"/>
<dbReference type="GO" id="GO:0035839">
    <property type="term" value="C:non-growing cell tip"/>
    <property type="evidence" value="ECO:0007669"/>
    <property type="project" value="EnsemblFungi"/>
</dbReference>
<dbReference type="GO" id="GO:0032153">
    <property type="term" value="C:cell division site"/>
    <property type="evidence" value="ECO:0007669"/>
    <property type="project" value="EnsemblFungi"/>
</dbReference>
<dbReference type="FunCoup" id="G3ALC4">
    <property type="interactions" value="380"/>
</dbReference>
<dbReference type="Pfam" id="PF08569">
    <property type="entry name" value="Mo25"/>
    <property type="match status" value="1"/>
</dbReference>
<dbReference type="Gene3D" id="1.25.10.10">
    <property type="entry name" value="Leucine-rich Repeat Variant"/>
    <property type="match status" value="1"/>
</dbReference>
<dbReference type="GO" id="GO:0005634">
    <property type="term" value="C:nucleus"/>
    <property type="evidence" value="ECO:0007669"/>
    <property type="project" value="EnsemblFungi"/>
</dbReference>
<dbReference type="InParanoid" id="G3ALC4"/>
<dbReference type="SUPFAM" id="SSF48371">
    <property type="entry name" value="ARM repeat"/>
    <property type="match status" value="1"/>
</dbReference>
<dbReference type="GO" id="GO:0007118">
    <property type="term" value="P:budding cell apical bud growth"/>
    <property type="evidence" value="ECO:0007669"/>
    <property type="project" value="EnsemblFungi"/>
</dbReference>
<dbReference type="OrthoDB" id="1732691at2759"/>
<dbReference type="GO" id="GO:0043332">
    <property type="term" value="C:mating projection tip"/>
    <property type="evidence" value="ECO:0007669"/>
    <property type="project" value="EnsemblFungi"/>
</dbReference>
<accession>G3ALC4</accession>
<sequence length="349" mass="40935">MAFLFKRNPKTPQDLVRTLIETVNKLDSSSDTNKKYQDECSRFLNQIKLTLYGTDDDSELLIPQSSDQISLLVTQIIQSDCLFQLISNLSKLDFDSRKDVSSLFSYLLRRQPTSTGVSTSSNTAILDYLTRGNPELLVMLIKGPESRENGLICGQILRECIKYEQICKFVLNHPLFWNYFKYVEIPVFELATDAFSTLHDLLVPHKKLTVEFLSKNYEKFMLNCNQLLLSKNYVTKRQTIKLLSDLLKRHNQEFINRYFDDTNNLKFIMLMLSDKSKNLQREAFHIFKFFVVNPKRSQKISDILIKNKENFIEFFNTFDVLQFHDNTLIDERDFVLKHIHGLPDIERIP</sequence>
<dbReference type="AlphaFoldDB" id="G3ALC4"/>
<comment type="similarity">
    <text evidence="1">Belongs to the Mo25 family.</text>
</comment>
<dbReference type="GO" id="GO:0071958">
    <property type="term" value="C:new mitotic spindle pole body"/>
    <property type="evidence" value="ECO:0007669"/>
    <property type="project" value="EnsemblFungi"/>
</dbReference>